<gene>
    <name evidence="2" type="ORF">DGD08_04055</name>
</gene>
<evidence type="ECO:0000313" key="3">
    <source>
        <dbReference type="Proteomes" id="UP000264071"/>
    </source>
</evidence>
<dbReference type="OMA" id="DMVHWPY"/>
<organism evidence="2 3">
    <name type="scientific">Gemmatimonas aurantiaca</name>
    <dbReference type="NCBI Taxonomy" id="173480"/>
    <lineage>
        <taxon>Bacteria</taxon>
        <taxon>Pseudomonadati</taxon>
        <taxon>Gemmatimonadota</taxon>
        <taxon>Gemmatimonadia</taxon>
        <taxon>Gemmatimonadales</taxon>
        <taxon>Gemmatimonadaceae</taxon>
        <taxon>Gemmatimonas</taxon>
    </lineage>
</organism>
<keyword evidence="1" id="KW-0732">Signal</keyword>
<accession>A0A3D4V6T8</accession>
<proteinExistence type="predicted"/>
<name>A0A3D4V6T8_9BACT</name>
<dbReference type="AlphaFoldDB" id="A0A3D4V6T8"/>
<feature type="signal peptide" evidence="1">
    <location>
        <begin position="1"/>
        <end position="20"/>
    </location>
</feature>
<evidence type="ECO:0000256" key="1">
    <source>
        <dbReference type="SAM" id="SignalP"/>
    </source>
</evidence>
<dbReference type="Pfam" id="PF11138">
    <property type="entry name" value="DUF2911"/>
    <property type="match status" value="1"/>
</dbReference>
<protein>
    <submittedName>
        <fullName evidence="2">DUF2911 domain-containing protein</fullName>
    </submittedName>
</protein>
<reference evidence="2 3" key="1">
    <citation type="journal article" date="2018" name="Nat. Biotechnol.">
        <title>A standardized bacterial taxonomy based on genome phylogeny substantially revises the tree of life.</title>
        <authorList>
            <person name="Parks D.H."/>
            <person name="Chuvochina M."/>
            <person name="Waite D.W."/>
            <person name="Rinke C."/>
            <person name="Skarshewski A."/>
            <person name="Chaumeil P.A."/>
            <person name="Hugenholtz P."/>
        </authorList>
    </citation>
    <scope>NUCLEOTIDE SEQUENCE [LARGE SCALE GENOMIC DNA]</scope>
    <source>
        <strain evidence="2">UBA8844</strain>
    </source>
</reference>
<comment type="caution">
    <text evidence="2">The sequence shown here is derived from an EMBL/GenBank/DDBJ whole genome shotgun (WGS) entry which is preliminary data.</text>
</comment>
<dbReference type="Proteomes" id="UP000264071">
    <property type="component" value="Unassembled WGS sequence"/>
</dbReference>
<evidence type="ECO:0000313" key="2">
    <source>
        <dbReference type="EMBL" id="HCT56368.1"/>
    </source>
</evidence>
<sequence>MRFLFASLAAASLVAQTSGAQPASIVYRLGKDTSAVEQYTRTATSITGDMVQRNGPAIARYHYAITLGKDGRPTAATLTRHNQDGSAAPAPNTWRYTVTTDSIVRETVFADSTARRVFAAKGGFVNWPTFIYGPTELLAAARAKKQPVDSLPAVGNAGNLGFTGLIALSGDSTRLRGGAYAMVLRHDAQQRLISVDGSGTTNKITATRGGAVNFDAVAKAMKPTGVLSLREDARGAFGQGGMVIVDYGRPQVRDRSVWGGVLVPFDSVWRMGANDATHLFTTRPLVMGSLAIAPGMYTLWVQHTRSGTYLIVNKQTGQWGTVYSAAQDLGRVAMTLSDAPGFTETMTIVVKSANATSGALELAWGDKVASVPFTIGAR</sequence>
<dbReference type="EMBL" id="DPIY01000005">
    <property type="protein sequence ID" value="HCT56368.1"/>
    <property type="molecule type" value="Genomic_DNA"/>
</dbReference>
<dbReference type="InterPro" id="IPR021314">
    <property type="entry name" value="DUF2911"/>
</dbReference>
<feature type="chain" id="PRO_5017617504" evidence="1">
    <location>
        <begin position="21"/>
        <end position="378"/>
    </location>
</feature>